<reference evidence="1 2" key="1">
    <citation type="submission" date="2016-01" db="EMBL/GenBank/DDBJ databases">
        <title>Draft Genome Sequences of Seven Thermophilic Sporeformers Isolated from Foods.</title>
        <authorList>
            <person name="Berendsen E.M."/>
            <person name="Wells-Bennik M.H."/>
            <person name="Krawcyk A.O."/>
            <person name="De Jong A."/>
            <person name="Holsappel S."/>
            <person name="Eijlander R.T."/>
            <person name="Kuipers O.P."/>
        </authorList>
    </citation>
    <scope>NUCLEOTIDE SEQUENCE [LARGE SCALE GENOMIC DNA]</scope>
    <source>
        <strain evidence="1 2">B4110</strain>
    </source>
</reference>
<evidence type="ECO:0000313" key="2">
    <source>
        <dbReference type="Proteomes" id="UP000075324"/>
    </source>
</evidence>
<evidence type="ECO:0000313" key="1">
    <source>
        <dbReference type="EMBL" id="KYD23504.1"/>
    </source>
</evidence>
<sequence length="39" mass="4319">MDLAPGDEDDILTQNGYTYANNNPVMLVNPDGNLPWLLN</sequence>
<dbReference type="AlphaFoldDB" id="A0A150MG36"/>
<organism evidence="1 2">
    <name type="scientific">Parageobacillus toebii</name>
    <dbReference type="NCBI Taxonomy" id="153151"/>
    <lineage>
        <taxon>Bacteria</taxon>
        <taxon>Bacillati</taxon>
        <taxon>Bacillota</taxon>
        <taxon>Bacilli</taxon>
        <taxon>Bacillales</taxon>
        <taxon>Anoxybacillaceae</taxon>
        <taxon>Parageobacillus</taxon>
    </lineage>
</organism>
<name>A0A150MG36_9BACL</name>
<dbReference type="EMBL" id="LQYW01000165">
    <property type="protein sequence ID" value="KYD23504.1"/>
    <property type="molecule type" value="Genomic_DNA"/>
</dbReference>
<comment type="caution">
    <text evidence="1">The sequence shown here is derived from an EMBL/GenBank/DDBJ whole genome shotgun (WGS) entry which is preliminary data.</text>
</comment>
<evidence type="ECO:0008006" key="3">
    <source>
        <dbReference type="Google" id="ProtNLM"/>
    </source>
</evidence>
<gene>
    <name evidence="1" type="ORF">B4110_3258</name>
</gene>
<proteinExistence type="predicted"/>
<dbReference type="PATRIC" id="fig|153151.4.peg.1679"/>
<dbReference type="Proteomes" id="UP000075324">
    <property type="component" value="Unassembled WGS sequence"/>
</dbReference>
<accession>A0A150MG36</accession>
<protein>
    <recommendedName>
        <fullName evidence="3">Wall-associated protein</fullName>
    </recommendedName>
</protein>